<evidence type="ECO:0000313" key="1">
    <source>
        <dbReference type="EMBL" id="APZ95412.1"/>
    </source>
</evidence>
<organism evidence="1 2">
    <name type="scientific">Fuerstiella marisgermanici</name>
    <dbReference type="NCBI Taxonomy" id="1891926"/>
    <lineage>
        <taxon>Bacteria</taxon>
        <taxon>Pseudomonadati</taxon>
        <taxon>Planctomycetota</taxon>
        <taxon>Planctomycetia</taxon>
        <taxon>Planctomycetales</taxon>
        <taxon>Planctomycetaceae</taxon>
        <taxon>Fuerstiella</taxon>
    </lineage>
</organism>
<dbReference type="RefSeq" id="WP_077026575.1">
    <property type="nucleotide sequence ID" value="NZ_CP017641.1"/>
</dbReference>
<dbReference type="KEGG" id="fmr:Fuma_05070"/>
<sequence>MSYRQLPCSIRHFYGLLILVSQLAVYSDKVRAQIQIPQLTIPSGNIDGLPQSAATGVADFSITVRTDLLSRFAEQQTVKSDNVATRVMEADVRGVQTTTTSIQLEAVDNPSTARFNIVAVGNVASDTVGYTRQARIATAGNHTFNVKKPVFFDGSVFMTKPAYGNLQVRQTPQAVNSIATRMPLLGPLSDRIAWNAVRRRKPISDAIVARRVADDVLPEVNERVDAQLVKLNRSWQQVRQIVQQTLAGETVAWSANTGPNSLTIALNNPAVRFGVSARSQPLSAELSGPEAVAIVLRQEAVNHWLALQPIGGLTVSDATLQKLVQSAKAGGDSPTELLKKLQRVDELRAEPILFSIRLAEHAPVALAFDDGFVSLILQYQILPKTGVASQFQRMKIGLRGQSEPGGMWSIAVSDIKVEPADSSEPPDTWTTLVSNQAAQLSRLIPPTTLPRTVDVTQFHEKLPALRLSRIQSDDGWYRVALKVDETIDQTTQCLPWPQTLTSD</sequence>
<evidence type="ECO:0000313" key="2">
    <source>
        <dbReference type="Proteomes" id="UP000187735"/>
    </source>
</evidence>
<dbReference type="EMBL" id="CP017641">
    <property type="protein sequence ID" value="APZ95412.1"/>
    <property type="molecule type" value="Genomic_DNA"/>
</dbReference>
<name>A0A1P8WMW2_9PLAN</name>
<protein>
    <submittedName>
        <fullName evidence="1">Uncharacterized protein</fullName>
    </submittedName>
</protein>
<reference evidence="1 2" key="1">
    <citation type="journal article" date="2016" name="Front. Microbiol.">
        <title>Fuerstia marisgermanicae gen. nov., sp. nov., an Unusual Member of the Phylum Planctomycetes from the German Wadden Sea.</title>
        <authorList>
            <person name="Kohn T."/>
            <person name="Heuer A."/>
            <person name="Jogler M."/>
            <person name="Vollmers J."/>
            <person name="Boedeker C."/>
            <person name="Bunk B."/>
            <person name="Rast P."/>
            <person name="Borchert D."/>
            <person name="Glockner I."/>
            <person name="Freese H.M."/>
            <person name="Klenk H.P."/>
            <person name="Overmann J."/>
            <person name="Kaster A.K."/>
            <person name="Rohde M."/>
            <person name="Wiegand S."/>
            <person name="Jogler C."/>
        </authorList>
    </citation>
    <scope>NUCLEOTIDE SEQUENCE [LARGE SCALE GENOMIC DNA]</scope>
    <source>
        <strain evidence="1 2">NH11</strain>
    </source>
</reference>
<gene>
    <name evidence="1" type="ORF">Fuma_05070</name>
</gene>
<dbReference type="OrthoDB" id="245674at2"/>
<proteinExistence type="predicted"/>
<dbReference type="Proteomes" id="UP000187735">
    <property type="component" value="Chromosome"/>
</dbReference>
<keyword evidence="2" id="KW-1185">Reference proteome</keyword>
<accession>A0A1P8WMW2</accession>
<dbReference type="AlphaFoldDB" id="A0A1P8WMW2"/>